<feature type="compositionally biased region" description="Acidic residues" evidence="1">
    <location>
        <begin position="143"/>
        <end position="166"/>
    </location>
</feature>
<dbReference type="Proteomes" id="UP000676310">
    <property type="component" value="Unassembled WGS sequence"/>
</dbReference>
<feature type="compositionally biased region" description="Basic and acidic residues" evidence="1">
    <location>
        <begin position="293"/>
        <end position="306"/>
    </location>
</feature>
<comment type="caution">
    <text evidence="2">The sequence shown here is derived from an EMBL/GenBank/DDBJ whole genome shotgun (WGS) entry which is preliminary data.</text>
</comment>
<feature type="region of interest" description="Disordered" evidence="1">
    <location>
        <begin position="62"/>
        <end position="111"/>
    </location>
</feature>
<feature type="region of interest" description="Disordered" evidence="1">
    <location>
        <begin position="123"/>
        <end position="166"/>
    </location>
</feature>
<feature type="compositionally biased region" description="Basic and acidic residues" evidence="1">
    <location>
        <begin position="529"/>
        <end position="544"/>
    </location>
</feature>
<feature type="region of interest" description="Disordered" evidence="1">
    <location>
        <begin position="466"/>
        <end position="496"/>
    </location>
</feature>
<name>A0A8J2MUU6_9PLEO</name>
<feature type="compositionally biased region" description="Basic and acidic residues" evidence="1">
    <location>
        <begin position="775"/>
        <end position="786"/>
    </location>
</feature>
<gene>
    <name evidence="2" type="ORF">ALTATR162_LOCUS642</name>
</gene>
<dbReference type="GeneID" id="67018307"/>
<feature type="region of interest" description="Disordered" evidence="1">
    <location>
        <begin position="716"/>
        <end position="908"/>
    </location>
</feature>
<evidence type="ECO:0000313" key="2">
    <source>
        <dbReference type="EMBL" id="CAG5140126.1"/>
    </source>
</evidence>
<feature type="compositionally biased region" description="Basic and acidic residues" evidence="1">
    <location>
        <begin position="552"/>
        <end position="569"/>
    </location>
</feature>
<dbReference type="AlphaFoldDB" id="A0A8J2MUU6"/>
<feature type="region of interest" description="Disordered" evidence="1">
    <location>
        <begin position="521"/>
        <end position="628"/>
    </location>
</feature>
<evidence type="ECO:0000256" key="1">
    <source>
        <dbReference type="SAM" id="MobiDB-lite"/>
    </source>
</evidence>
<feature type="region of interest" description="Disordered" evidence="1">
    <location>
        <begin position="263"/>
        <end position="378"/>
    </location>
</feature>
<keyword evidence="3" id="KW-1185">Reference proteome</keyword>
<protein>
    <submittedName>
        <fullName evidence="2">Uncharacterized protein</fullName>
    </submittedName>
</protein>
<feature type="compositionally biased region" description="Low complexity" evidence="1">
    <location>
        <begin position="801"/>
        <end position="816"/>
    </location>
</feature>
<sequence length="908" mass="99787">MVFTPRKRTAPTATFDNTWNETDAAFLDPNTLPVAKIPRGWERKQEVKRVGEGKEKKIWRRFDLRSRADDTTQGSEDEEEQDARSRPVKRRQHMSPKAMEKSTSRLGKKRVFKATRWDRRKSVLPRKKATQIEHPAIGANDEVSSEEEEDSTHNMEDEESINETNADMDEQMEAVRDLPSVKDDRSTFTFTVDASTAELHDRETVDAYQEELESTEDATIAKLFCSPLKHMSSASNASPEKVEYPELPLSDNVEAETEAIMTETLPTEDSNRVLEETSAESLFSVSGTLQEGAETRTEEAVSDKSNEAGLEEGDTSEAPQATTGLQYPALPLDDPTTSALPPAHDEDDELSEVELSLSTEEVQEDIPRSPEAGDREEEFTEASLQLNILREYQAAVQEHNLLSVDQENTDEHMDGDSNLKEDVITSKIDARQPNDLSFLELPQPIDLDMTDAPVASTDIADGLTFSFTPTKAQSPVPRRLHSPPPPPRPESGPDDITMTVAFDDDTAILKDFLTRAAASKAEKAAVTTHKRESLQNRRDSDVVRHALASPRKVLEEKDPNSPSKQHTELTLDLSQIPTLSKPAETLPSPTPCAEETETAEEKSAQASRRSSRTKKSRLPAPGPPKINIRRADGNEVVVLKKDDAKVLADMTRNNTRKNKQGAFCVTVRLMKLAMDAYNLPPISDAEKELIVGKNVRWDETLAYYQENPETLAEAESLATPDELGMSDAPEPKKKKEKTSKTSTPKVRRVRGLGTTNGTPGKGLLAPASLLPEAVQEEKEAAQDKQPPKPKSTKIKKMPVASSTSTSIDSGLSSSTTDAKLPSLDVAPVGVQPGSQRKSRLAAPKKVVLPQTPSSAKVGDKENVNRSGISDATPKKGLPTPKVIIPATASVPPTTGMESGLPRRKGRKY</sequence>
<reference evidence="2" key="1">
    <citation type="submission" date="2021-05" db="EMBL/GenBank/DDBJ databases">
        <authorList>
            <person name="Stam R."/>
        </authorList>
    </citation>
    <scope>NUCLEOTIDE SEQUENCE</scope>
    <source>
        <strain evidence="2">CS162</strain>
    </source>
</reference>
<feature type="compositionally biased region" description="Polar residues" evidence="1">
    <location>
        <begin position="279"/>
        <end position="289"/>
    </location>
</feature>
<evidence type="ECO:0000313" key="3">
    <source>
        <dbReference type="Proteomes" id="UP000676310"/>
    </source>
</evidence>
<accession>A0A8J2MUU6</accession>
<proteinExistence type="predicted"/>
<dbReference type="EMBL" id="CAJRGZ010000015">
    <property type="protein sequence ID" value="CAG5140126.1"/>
    <property type="molecule type" value="Genomic_DNA"/>
</dbReference>
<dbReference type="RefSeq" id="XP_043164171.1">
    <property type="nucleotide sequence ID" value="XM_043308236.1"/>
</dbReference>
<dbReference type="OrthoDB" id="4207369at2759"/>
<organism evidence="2 3">
    <name type="scientific">Alternaria atra</name>
    <dbReference type="NCBI Taxonomy" id="119953"/>
    <lineage>
        <taxon>Eukaryota</taxon>
        <taxon>Fungi</taxon>
        <taxon>Dikarya</taxon>
        <taxon>Ascomycota</taxon>
        <taxon>Pezizomycotina</taxon>
        <taxon>Dothideomycetes</taxon>
        <taxon>Pleosporomycetidae</taxon>
        <taxon>Pleosporales</taxon>
        <taxon>Pleosporineae</taxon>
        <taxon>Pleosporaceae</taxon>
        <taxon>Alternaria</taxon>
        <taxon>Alternaria sect. Ulocladioides</taxon>
    </lineage>
</organism>